<evidence type="ECO:0000256" key="5">
    <source>
        <dbReference type="SAM" id="Coils"/>
    </source>
</evidence>
<dbReference type="InterPro" id="IPR011545">
    <property type="entry name" value="DEAD/DEAH_box_helicase_dom"/>
</dbReference>
<keyword evidence="3" id="KW-0347">Helicase</keyword>
<dbReference type="Pfam" id="PF21408">
    <property type="entry name" value="MTR4-like_stalk"/>
    <property type="match status" value="1"/>
</dbReference>
<dbReference type="Gene3D" id="2.40.30.300">
    <property type="match status" value="1"/>
</dbReference>
<reference evidence="9 10" key="1">
    <citation type="submission" date="2023-08" db="EMBL/GenBank/DDBJ databases">
        <title>A Necator americanus chromosomal reference genome.</title>
        <authorList>
            <person name="Ilik V."/>
            <person name="Petrzelkova K.J."/>
            <person name="Pardy F."/>
            <person name="Fuh T."/>
            <person name="Niatou-Singa F.S."/>
            <person name="Gouil Q."/>
            <person name="Baker L."/>
            <person name="Ritchie M.E."/>
            <person name="Jex A.R."/>
            <person name="Gazzola D."/>
            <person name="Li H."/>
            <person name="Toshio Fujiwara R."/>
            <person name="Zhan B."/>
            <person name="Aroian R.V."/>
            <person name="Pafco B."/>
            <person name="Schwarz E.M."/>
        </authorList>
    </citation>
    <scope>NUCLEOTIDE SEQUENCE [LARGE SCALE GENOMIC DNA]</scope>
    <source>
        <strain evidence="9 10">Aroian</strain>
        <tissue evidence="9">Whole animal</tissue>
    </source>
</reference>
<protein>
    <recommendedName>
        <fullName evidence="11">DEAD/DEAH box helicase</fullName>
    </recommendedName>
</protein>
<dbReference type="PANTHER" id="PTHR12131">
    <property type="entry name" value="ATP-DEPENDENT RNA AND DNA HELICASE"/>
    <property type="match status" value="1"/>
</dbReference>
<dbReference type="PROSITE" id="PS51192">
    <property type="entry name" value="HELICASE_ATP_BIND_1"/>
    <property type="match status" value="1"/>
</dbReference>
<evidence type="ECO:0000256" key="6">
    <source>
        <dbReference type="SAM" id="MobiDB-lite"/>
    </source>
</evidence>
<comment type="caution">
    <text evidence="9">The sequence shown here is derived from an EMBL/GenBank/DDBJ whole genome shotgun (WGS) entry which is preliminary data.</text>
</comment>
<dbReference type="InterPro" id="IPR012961">
    <property type="entry name" value="Ski2/MTR4_C"/>
</dbReference>
<dbReference type="PANTHER" id="PTHR12131:SF7">
    <property type="entry name" value="EXOSOME RNA HELICASE MTR4"/>
    <property type="match status" value="1"/>
</dbReference>
<keyword evidence="2" id="KW-0378">Hydrolase</keyword>
<dbReference type="CDD" id="cd18024">
    <property type="entry name" value="DEXHc_Mtr4-like"/>
    <property type="match status" value="1"/>
</dbReference>
<dbReference type="Pfam" id="PF13234">
    <property type="entry name" value="MTR4_beta-barrel"/>
    <property type="match status" value="1"/>
</dbReference>
<dbReference type="SMART" id="SM00490">
    <property type="entry name" value="HELICc"/>
    <property type="match status" value="1"/>
</dbReference>
<dbReference type="InterPro" id="IPR014001">
    <property type="entry name" value="Helicase_ATP-bd"/>
</dbReference>
<dbReference type="InterPro" id="IPR050699">
    <property type="entry name" value="RNA-DNA_Helicase"/>
</dbReference>
<dbReference type="Gene3D" id="1.10.3380.30">
    <property type="match status" value="2"/>
</dbReference>
<dbReference type="CDD" id="cd18795">
    <property type="entry name" value="SF2_C_Ski2"/>
    <property type="match status" value="1"/>
</dbReference>
<evidence type="ECO:0000313" key="9">
    <source>
        <dbReference type="EMBL" id="KAK6737384.1"/>
    </source>
</evidence>
<gene>
    <name evidence="9" type="primary">Necator_chrII.g7638</name>
    <name evidence="9" type="ORF">RB195_019844</name>
</gene>
<keyword evidence="5" id="KW-0175">Coiled coil</keyword>
<dbReference type="InterPro" id="IPR025696">
    <property type="entry name" value="Beta-barrel_MTR4"/>
</dbReference>
<name>A0ABR1CGS0_NECAM</name>
<dbReference type="InterPro" id="IPR048392">
    <property type="entry name" value="MTR4-like_stalk"/>
</dbReference>
<evidence type="ECO:0000256" key="2">
    <source>
        <dbReference type="ARBA" id="ARBA00022801"/>
    </source>
</evidence>
<evidence type="ECO:0000256" key="4">
    <source>
        <dbReference type="ARBA" id="ARBA00022840"/>
    </source>
</evidence>
<organism evidence="9 10">
    <name type="scientific">Necator americanus</name>
    <name type="common">Human hookworm</name>
    <dbReference type="NCBI Taxonomy" id="51031"/>
    <lineage>
        <taxon>Eukaryota</taxon>
        <taxon>Metazoa</taxon>
        <taxon>Ecdysozoa</taxon>
        <taxon>Nematoda</taxon>
        <taxon>Chromadorea</taxon>
        <taxon>Rhabditida</taxon>
        <taxon>Rhabditina</taxon>
        <taxon>Rhabditomorpha</taxon>
        <taxon>Strongyloidea</taxon>
        <taxon>Ancylostomatidae</taxon>
        <taxon>Bunostominae</taxon>
        <taxon>Necator</taxon>
    </lineage>
</organism>
<dbReference type="Pfam" id="PF08148">
    <property type="entry name" value="DSHCT"/>
    <property type="match status" value="1"/>
</dbReference>
<dbReference type="InterPro" id="IPR027417">
    <property type="entry name" value="P-loop_NTPase"/>
</dbReference>
<dbReference type="Pfam" id="PF00270">
    <property type="entry name" value="DEAD"/>
    <property type="match status" value="1"/>
</dbReference>
<dbReference type="Gene3D" id="3.40.50.300">
    <property type="entry name" value="P-loop containing nucleotide triphosphate hydrolases"/>
    <property type="match status" value="2"/>
</dbReference>
<evidence type="ECO:0000256" key="1">
    <source>
        <dbReference type="ARBA" id="ARBA00022741"/>
    </source>
</evidence>
<dbReference type="SMART" id="SM00487">
    <property type="entry name" value="DEXDc"/>
    <property type="match status" value="1"/>
</dbReference>
<keyword evidence="4" id="KW-0067">ATP-binding</keyword>
<evidence type="ECO:0008006" key="11">
    <source>
        <dbReference type="Google" id="ProtNLM"/>
    </source>
</evidence>
<accession>A0ABR1CGS0</accession>
<sequence length="1287" mass="146996">MDEDDLFGAFEESGSVEIVPAPAPTPGEARDKTDKMALLDERRREEARQQAAALLSSMLQGDCGDTIEPEKKKARVEADDVLEQIQETFDKTITVHTIRTDNENCTHEVALPPDMPFEPLTPRDSAPAKSYPFQLDAFQREAITCIENSQSVLVSAHTSAGKTVVALYAIAQCLRDKQRVIYTSPIKALSNQKFRELEEEFGDVGLMTGDVTLNPDASCLVMTTEILRSMLYRGSEVMREVGWVVFDEIHYMRDKERGVVWEETIILLPDNVHHVFLSATIPNARQFAQWVCWLHRQPVHVVYTDYRPTPLQHFIFPVGGEGLYEVVNIQGQFREDKFMQAMSGLAGLGDQAAGGIQRGRKGGMKTDSNVVKIIRTIKERDMLPCIIFSFSRKECEAYALSLKDMDFNDDEEKKLVREIYNSAIDLLSDEDKKLPQIGQILPLLLRGIGVHHSGLLPILKETVEILFGEGLLKTLFATETFSMGLNMPARTVLFTSARKFDGADNRWITSGEYIQMSGRAGRRGKDDRGLVILMVDHKMSSEDAKQIIKGATDPLNSQFRLTYNMVLNLLRVEGVNPEFMLERSFYQFQNYDAIPDLKRKVREKAAEVEAMRIEHERDITAFFDMEKQIANLQATISKTICLPKYLVPFLHAGRMLHIVAGTRDFDWAVLVNFHRKTNVDDSTQMVYILDVFMGFKSDSADENHSLAQLQPITDGAYASWDVISMTLDCVQEISAVRLKLPPKLDSNTKGVIEHMIKSVKQRFSKIPLLHPINDMRINEPAFVHAVEKVAELEQRSQEHPLRKNKDFELIRKQYTTKDEKKRELKRLEAELRKAQSVLQLDELAQRKRLLRRLEYSDKSDIITEKGRCACELSAADELMLTEMLYGGVFTDLSPPQLAALLSCFVFQENAKSPKLADELSGCLRKLHEYARRIAKLSIECKLDVIEDKYVESFKPGMMDVVFQWVNGSSFSEVMKNTDIFEGSIIRCLRRLEEVLREMVNAAKSMQNQTLEEKFEEAHVGAELEPFDVPLPDLEKDAKPITTLNEQCKRFVNHYRYYCRTTNKAAYNEEIRIICERYRTYCSDRVYPSVNHIRRQLAYWKHSGLPVFAQRTLTKCYSQCKETDPVCVNACECLHLQWVMDYECYPGVRAPAGPNCQRWSQKCRGVWKPLPDYTPADFNVYAPPPLVRGQFYGYDALGNYRTFNRPRDHGVSFYRGTNTVLVDWPEGKVSGASKVEVPAVGLDIIYNAYDIGFPNPQRALREFTRDNPDPLNPGTGRRRRAMTLLRRT</sequence>
<dbReference type="PROSITE" id="PS51194">
    <property type="entry name" value="HELICASE_CTER"/>
    <property type="match status" value="1"/>
</dbReference>
<evidence type="ECO:0000259" key="8">
    <source>
        <dbReference type="PROSITE" id="PS51194"/>
    </source>
</evidence>
<evidence type="ECO:0000313" key="10">
    <source>
        <dbReference type="Proteomes" id="UP001303046"/>
    </source>
</evidence>
<proteinExistence type="predicted"/>
<dbReference type="EMBL" id="JAVFWL010000002">
    <property type="protein sequence ID" value="KAK6737384.1"/>
    <property type="molecule type" value="Genomic_DNA"/>
</dbReference>
<feature type="region of interest" description="Disordered" evidence="6">
    <location>
        <begin position="1"/>
        <end position="34"/>
    </location>
</feature>
<dbReference type="Proteomes" id="UP001303046">
    <property type="component" value="Unassembled WGS sequence"/>
</dbReference>
<evidence type="ECO:0000256" key="3">
    <source>
        <dbReference type="ARBA" id="ARBA00022806"/>
    </source>
</evidence>
<keyword evidence="10" id="KW-1185">Reference proteome</keyword>
<keyword evidence="1" id="KW-0547">Nucleotide-binding</keyword>
<feature type="coiled-coil region" evidence="5">
    <location>
        <begin position="810"/>
        <end position="844"/>
    </location>
</feature>
<dbReference type="SUPFAM" id="SSF52540">
    <property type="entry name" value="P-loop containing nucleoside triphosphate hydrolases"/>
    <property type="match status" value="1"/>
</dbReference>
<feature type="domain" description="Helicase C-terminal" evidence="8">
    <location>
        <begin position="369"/>
        <end position="573"/>
    </location>
</feature>
<dbReference type="SMART" id="SM01142">
    <property type="entry name" value="DSHCT"/>
    <property type="match status" value="1"/>
</dbReference>
<evidence type="ECO:0000259" key="7">
    <source>
        <dbReference type="PROSITE" id="PS51192"/>
    </source>
</evidence>
<feature type="domain" description="Helicase ATP-binding" evidence="7">
    <location>
        <begin position="143"/>
        <end position="299"/>
    </location>
</feature>
<dbReference type="InterPro" id="IPR001650">
    <property type="entry name" value="Helicase_C-like"/>
</dbReference>